<evidence type="ECO:0000313" key="5">
    <source>
        <dbReference type="Proteomes" id="UP000012960"/>
    </source>
</evidence>
<dbReference type="GO" id="GO:1901607">
    <property type="term" value="P:alpha-amino acid biosynthetic process"/>
    <property type="evidence" value="ECO:0007669"/>
    <property type="project" value="UniProtKB-ARBA"/>
</dbReference>
<proteinExistence type="inferred from homology"/>
<dbReference type="InParanoid" id="A0A804JFJ8"/>
<dbReference type="Pfam" id="PF02774">
    <property type="entry name" value="Semialdhyde_dhC"/>
    <property type="match status" value="1"/>
</dbReference>
<feature type="domain" description="Semialdehyde dehydrogenase NAD-binding" evidence="3">
    <location>
        <begin position="9"/>
        <end position="99"/>
    </location>
</feature>
<comment type="similarity">
    <text evidence="1">Belongs to the aspartate-semialdehyde dehydrogenase family.</text>
</comment>
<dbReference type="Pfam" id="PF01118">
    <property type="entry name" value="Semialdhyde_dh"/>
    <property type="match status" value="1"/>
</dbReference>
<dbReference type="SUPFAM" id="SSF55347">
    <property type="entry name" value="Glyceraldehyde-3-phosphate dehydrogenase-like, C-terminal domain"/>
    <property type="match status" value="1"/>
</dbReference>
<dbReference type="GO" id="GO:0016620">
    <property type="term" value="F:oxidoreductase activity, acting on the aldehyde or oxo group of donors, NAD or NADP as acceptor"/>
    <property type="evidence" value="ECO:0007669"/>
    <property type="project" value="InterPro"/>
</dbReference>
<dbReference type="PIRSF" id="PIRSF000148">
    <property type="entry name" value="ASA_dh"/>
    <property type="match status" value="1"/>
</dbReference>
<dbReference type="OMA" id="FVCGDNL"/>
<evidence type="ECO:0000256" key="2">
    <source>
        <dbReference type="PIRSR" id="PIRSR000148-1"/>
    </source>
</evidence>
<accession>A0A804JFJ8</accession>
<organism evidence="4 5">
    <name type="scientific">Musa acuminata subsp. malaccensis</name>
    <name type="common">Wild banana</name>
    <name type="synonym">Musa malaccensis</name>
    <dbReference type="NCBI Taxonomy" id="214687"/>
    <lineage>
        <taxon>Eukaryota</taxon>
        <taxon>Viridiplantae</taxon>
        <taxon>Streptophyta</taxon>
        <taxon>Embryophyta</taxon>
        <taxon>Tracheophyta</taxon>
        <taxon>Spermatophyta</taxon>
        <taxon>Magnoliopsida</taxon>
        <taxon>Liliopsida</taxon>
        <taxon>Zingiberales</taxon>
        <taxon>Musaceae</taxon>
        <taxon>Musa</taxon>
    </lineage>
</organism>
<reference evidence="4" key="1">
    <citation type="submission" date="2021-05" db="UniProtKB">
        <authorList>
            <consortium name="EnsemblPlants"/>
        </authorList>
    </citation>
    <scope>IDENTIFICATION</scope>
    <source>
        <strain evidence="4">subsp. malaccensis</strain>
    </source>
</reference>
<dbReference type="PANTHER" id="PTHR46278">
    <property type="entry name" value="DEHYDROGENASE, PUTATIVE-RELATED"/>
    <property type="match status" value="1"/>
</dbReference>
<dbReference type="Proteomes" id="UP000012960">
    <property type="component" value="Unplaced"/>
</dbReference>
<sequence length="295" mass="32675">MGLREDGPSVAVVGVTGAVGQEFLRVFSDRDFPYRNIRLLASRRSTGKRLTFEDRENPEAMAHIKLQGRSGKGALIANPNCSTIVCLMAATPLHRHAKVVRMVVSTYQAASGAGTAVMEEPMQQTHEVFFFNASKSHFVQYALNLFSHNAAVFSNGYNEEEMKLVKETRKFWNDMDVKVTATCIRVPVMHAHAENVNLQIEKPLGEDTARRILEGAAGVVVVDDRESNHFPTPLDVSNKDDVAVGRIHQDLSQDGNLGFTKIEYHVLIKLDIFVCGDQIRKGAARKAIQIAENLS</sequence>
<evidence type="ECO:0000313" key="4">
    <source>
        <dbReference type="EnsemblPlants" id="Ma06_p12610.1"/>
    </source>
</evidence>
<feature type="active site" description="Acyl-thioester intermediate" evidence="2">
    <location>
        <position position="81"/>
    </location>
</feature>
<keyword evidence="5" id="KW-1185">Reference proteome</keyword>
<dbReference type="AlphaFoldDB" id="A0A804JFJ8"/>
<dbReference type="Gene3D" id="3.30.360.10">
    <property type="entry name" value="Dihydrodipicolinate Reductase, domain 2"/>
    <property type="match status" value="1"/>
</dbReference>
<dbReference type="SMART" id="SM00859">
    <property type="entry name" value="Semialdhyde_dh"/>
    <property type="match status" value="1"/>
</dbReference>
<evidence type="ECO:0000259" key="3">
    <source>
        <dbReference type="SMART" id="SM00859"/>
    </source>
</evidence>
<dbReference type="InterPro" id="IPR012280">
    <property type="entry name" value="Semialdhyde_DH_dimer_dom"/>
</dbReference>
<dbReference type="EnsemblPlants" id="Ma06_t12610.1">
    <property type="protein sequence ID" value="Ma06_p12610.1"/>
    <property type="gene ID" value="Ma06_g12610"/>
</dbReference>
<protein>
    <recommendedName>
        <fullName evidence="3">Semialdehyde dehydrogenase NAD-binding domain-containing protein</fullName>
    </recommendedName>
</protein>
<dbReference type="CDD" id="cd18131">
    <property type="entry name" value="ASADH_C_bac_euk_like"/>
    <property type="match status" value="1"/>
</dbReference>
<evidence type="ECO:0000256" key="1">
    <source>
        <dbReference type="ARBA" id="ARBA00010584"/>
    </source>
</evidence>
<dbReference type="GO" id="GO:0046983">
    <property type="term" value="F:protein dimerization activity"/>
    <property type="evidence" value="ECO:0007669"/>
    <property type="project" value="InterPro"/>
</dbReference>
<dbReference type="PANTHER" id="PTHR46278:SF2">
    <property type="entry name" value="ASPARTATE-SEMIALDEHYDE DEHYDROGENASE"/>
    <property type="match status" value="1"/>
</dbReference>
<dbReference type="GO" id="GO:0051287">
    <property type="term" value="F:NAD binding"/>
    <property type="evidence" value="ECO:0007669"/>
    <property type="project" value="InterPro"/>
</dbReference>
<name>A0A804JFJ8_MUSAM</name>
<feature type="active site" description="Proton acceptor" evidence="2">
    <location>
        <position position="192"/>
    </location>
</feature>
<dbReference type="Gene3D" id="3.40.50.720">
    <property type="entry name" value="NAD(P)-binding Rossmann-like Domain"/>
    <property type="match status" value="1"/>
</dbReference>
<dbReference type="SUPFAM" id="SSF51735">
    <property type="entry name" value="NAD(P)-binding Rossmann-fold domains"/>
    <property type="match status" value="1"/>
</dbReference>
<dbReference type="InterPro" id="IPR000534">
    <property type="entry name" value="Semialdehyde_DH_NAD-bd"/>
</dbReference>
<dbReference type="InterPro" id="IPR036291">
    <property type="entry name" value="NAD(P)-bd_dom_sf"/>
</dbReference>
<dbReference type="Gramene" id="Ma06_t12610.1">
    <property type="protein sequence ID" value="Ma06_p12610.1"/>
    <property type="gene ID" value="Ma06_g12610"/>
</dbReference>